<reference evidence="2 3" key="1">
    <citation type="submission" date="2018-11" db="EMBL/GenBank/DDBJ databases">
        <title>Genomic Encyclopedia of Type Strains, Phase IV (KMG-IV): sequencing the most valuable type-strain genomes for metagenomic binning, comparative biology and taxonomic classification.</title>
        <authorList>
            <person name="Goeker M."/>
        </authorList>
    </citation>
    <scope>NUCLEOTIDE SEQUENCE [LARGE SCALE GENOMIC DNA]</scope>
    <source>
        <strain evidence="2 3">DSM 22027</strain>
    </source>
</reference>
<protein>
    <submittedName>
        <fullName evidence="2">3-oxoacyl-[acyl-carrier protein] reductase</fullName>
    </submittedName>
</protein>
<dbReference type="PANTHER" id="PTHR42879">
    <property type="entry name" value="3-OXOACYL-(ACYL-CARRIER-PROTEIN) REDUCTASE"/>
    <property type="match status" value="1"/>
</dbReference>
<comment type="similarity">
    <text evidence="1">Belongs to the short-chain dehydrogenases/reductases (SDR) family.</text>
</comment>
<sequence length="263" mass="28048">MDLGLNGKVAFVAGASQGLGKAVAMALCREGAKVAICGLDDPELPKAVEEITAATGSEVIGIPADVTVSEQARHFIRQGLDHFGTVDILVNNAGGPPAKSFLEIDEDLWHFGFRLNLLSTIVMTREAVPVMMEKRWGRIINMTSVSVKQPIDGLILSNTIRSGVVGLAKTLSNELAPYNITVNNVCPGYTLTERVRSLAVVTAQKEGTTPEAVIDRWRATIPMGRLGTPEEFAALVAFLASEHAGYITGASIHIDGGYYKGVM</sequence>
<dbReference type="Gene3D" id="3.40.50.720">
    <property type="entry name" value="NAD(P)-binding Rossmann-like Domain"/>
    <property type="match status" value="1"/>
</dbReference>
<dbReference type="PANTHER" id="PTHR42879:SF6">
    <property type="entry name" value="NADPH-DEPENDENT REDUCTASE BACG"/>
    <property type="match status" value="1"/>
</dbReference>
<dbReference type="AlphaFoldDB" id="A0A3N1VLQ9"/>
<dbReference type="InterPro" id="IPR036291">
    <property type="entry name" value="NAD(P)-bd_dom_sf"/>
</dbReference>
<dbReference type="SUPFAM" id="SSF51735">
    <property type="entry name" value="NAD(P)-binding Rossmann-fold domains"/>
    <property type="match status" value="1"/>
</dbReference>
<dbReference type="PRINTS" id="PR00081">
    <property type="entry name" value="GDHRDH"/>
</dbReference>
<dbReference type="InterPro" id="IPR050259">
    <property type="entry name" value="SDR"/>
</dbReference>
<dbReference type="FunFam" id="3.40.50.720:FF:000084">
    <property type="entry name" value="Short-chain dehydrogenase reductase"/>
    <property type="match status" value="1"/>
</dbReference>
<dbReference type="Pfam" id="PF13561">
    <property type="entry name" value="adh_short_C2"/>
    <property type="match status" value="1"/>
</dbReference>
<gene>
    <name evidence="2" type="ORF">EDC27_1155</name>
</gene>
<dbReference type="CDD" id="cd05344">
    <property type="entry name" value="BKR_like_SDR_like"/>
    <property type="match status" value="1"/>
</dbReference>
<proteinExistence type="inferred from homology"/>
<organism evidence="2 3">
    <name type="scientific">Desulfosoma caldarium</name>
    <dbReference type="NCBI Taxonomy" id="610254"/>
    <lineage>
        <taxon>Bacteria</taxon>
        <taxon>Pseudomonadati</taxon>
        <taxon>Thermodesulfobacteriota</taxon>
        <taxon>Syntrophobacteria</taxon>
        <taxon>Syntrophobacterales</taxon>
        <taxon>Syntrophobacteraceae</taxon>
        <taxon>Desulfosoma</taxon>
    </lineage>
</organism>
<evidence type="ECO:0000313" key="2">
    <source>
        <dbReference type="EMBL" id="ROR01958.1"/>
    </source>
</evidence>
<dbReference type="RefSeq" id="WP_123289641.1">
    <property type="nucleotide sequence ID" value="NZ_RJVA01000010.1"/>
</dbReference>
<dbReference type="InterPro" id="IPR002347">
    <property type="entry name" value="SDR_fam"/>
</dbReference>
<dbReference type="OrthoDB" id="5354363at2"/>
<accession>A0A3N1VLQ9</accession>
<name>A0A3N1VLQ9_9BACT</name>
<dbReference type="Proteomes" id="UP000276223">
    <property type="component" value="Unassembled WGS sequence"/>
</dbReference>
<evidence type="ECO:0000313" key="3">
    <source>
        <dbReference type="Proteomes" id="UP000276223"/>
    </source>
</evidence>
<dbReference type="EMBL" id="RJVA01000010">
    <property type="protein sequence ID" value="ROR01958.1"/>
    <property type="molecule type" value="Genomic_DNA"/>
</dbReference>
<evidence type="ECO:0000256" key="1">
    <source>
        <dbReference type="ARBA" id="ARBA00006484"/>
    </source>
</evidence>
<comment type="caution">
    <text evidence="2">The sequence shown here is derived from an EMBL/GenBank/DDBJ whole genome shotgun (WGS) entry which is preliminary data.</text>
</comment>
<dbReference type="PRINTS" id="PR00080">
    <property type="entry name" value="SDRFAMILY"/>
</dbReference>
<keyword evidence="3" id="KW-1185">Reference proteome</keyword>